<keyword evidence="3 5" id="KW-0285">Flavoprotein</keyword>
<dbReference type="InterPro" id="IPR009100">
    <property type="entry name" value="AcylCoA_DH/oxidase_NM_dom_sf"/>
</dbReference>
<comment type="caution">
    <text evidence="9">The sequence shown here is derived from an EMBL/GenBank/DDBJ whole genome shotgun (WGS) entry which is preliminary data.</text>
</comment>
<evidence type="ECO:0000256" key="2">
    <source>
        <dbReference type="ARBA" id="ARBA00009347"/>
    </source>
</evidence>
<reference evidence="9" key="1">
    <citation type="submission" date="2024-05" db="EMBL/GenBank/DDBJ databases">
        <title>Whole genome shotgun sequence of Streptomyces daghestanicus NBRC 12762.</title>
        <authorList>
            <person name="Komaki H."/>
            <person name="Tamura T."/>
        </authorList>
    </citation>
    <scope>NUCLEOTIDE SEQUENCE</scope>
    <source>
        <strain evidence="9">NBRC 12762</strain>
    </source>
</reference>
<evidence type="ECO:0000256" key="5">
    <source>
        <dbReference type="RuleBase" id="RU362125"/>
    </source>
</evidence>
<name>A0ABQ3Q7Z3_9ACTN</name>
<keyword evidence="5" id="KW-0560">Oxidoreductase</keyword>
<dbReference type="SUPFAM" id="SSF56645">
    <property type="entry name" value="Acyl-CoA dehydrogenase NM domain-like"/>
    <property type="match status" value="1"/>
</dbReference>
<evidence type="ECO:0000259" key="7">
    <source>
        <dbReference type="Pfam" id="PF02770"/>
    </source>
</evidence>
<feature type="domain" description="Acyl-CoA dehydrogenase/oxidase N-terminal" evidence="8">
    <location>
        <begin position="12"/>
        <end position="118"/>
    </location>
</feature>
<comment type="cofactor">
    <cofactor evidence="1 5">
        <name>FAD</name>
        <dbReference type="ChEBI" id="CHEBI:57692"/>
    </cofactor>
</comment>
<evidence type="ECO:0000313" key="9">
    <source>
        <dbReference type="EMBL" id="GHI33365.1"/>
    </source>
</evidence>
<dbReference type="Pfam" id="PF02770">
    <property type="entry name" value="Acyl-CoA_dh_M"/>
    <property type="match status" value="1"/>
</dbReference>
<dbReference type="SUPFAM" id="SSF47203">
    <property type="entry name" value="Acyl-CoA dehydrogenase C-terminal domain-like"/>
    <property type="match status" value="1"/>
</dbReference>
<evidence type="ECO:0000259" key="6">
    <source>
        <dbReference type="Pfam" id="PF00441"/>
    </source>
</evidence>
<sequence length="386" mass="42368">MTSKCNDSHAELFEDLRKLGAELREGITTRDRSGTFDHEGWKRYAELGVHGLLVPSAYGGRGYDPPRYAHVMEELGFDCPDNGLLMAMGAHILAVELPIAEFGDEEQRAAYLPALASGRTIGAHAMTEPGTGSDALALTATARRDGDHYVLDGHKRYITNAPVADLFLVYATIDRGLGFTGVTAFLVERDDTGITVTPGSEKLGLRTASWGDVVLDGCRVPATRRLGAEKQGAAVFARTMAFERALILAPWLGVMRRELEECVRYCRRRRQFGKHIGHYQSVSNRLVDMRMRWELARLITRSAAAELTGADPGVQPELSKLYTSEAAVEMFTSALQIYGALGYTHDKSAERNLRDALGMTLSSGASDMQRAVVAARMGLTWPDREN</sequence>
<gene>
    <name evidence="9" type="ORF">Sdagh_50950</name>
</gene>
<dbReference type="InterPro" id="IPR036250">
    <property type="entry name" value="AcylCo_DH-like_C"/>
</dbReference>
<dbReference type="Pfam" id="PF02771">
    <property type="entry name" value="Acyl-CoA_dh_N"/>
    <property type="match status" value="1"/>
</dbReference>
<dbReference type="Gene3D" id="1.10.540.10">
    <property type="entry name" value="Acyl-CoA dehydrogenase/oxidase, N-terminal domain"/>
    <property type="match status" value="1"/>
</dbReference>
<feature type="domain" description="Acyl-CoA oxidase/dehydrogenase middle" evidence="7">
    <location>
        <begin position="123"/>
        <end position="218"/>
    </location>
</feature>
<evidence type="ECO:0000256" key="1">
    <source>
        <dbReference type="ARBA" id="ARBA00001974"/>
    </source>
</evidence>
<accession>A0ABQ3Q7Z3</accession>
<dbReference type="Gene3D" id="1.20.140.10">
    <property type="entry name" value="Butyryl-CoA Dehydrogenase, subunit A, domain 3"/>
    <property type="match status" value="1"/>
</dbReference>
<dbReference type="InterPro" id="IPR009075">
    <property type="entry name" value="AcylCo_DH/oxidase_C"/>
</dbReference>
<evidence type="ECO:0000256" key="4">
    <source>
        <dbReference type="ARBA" id="ARBA00022827"/>
    </source>
</evidence>
<keyword evidence="4 5" id="KW-0274">FAD</keyword>
<dbReference type="PANTHER" id="PTHR43884:SF12">
    <property type="entry name" value="ISOVALERYL-COA DEHYDROGENASE, MITOCHONDRIAL-RELATED"/>
    <property type="match status" value="1"/>
</dbReference>
<dbReference type="InterPro" id="IPR046373">
    <property type="entry name" value="Acyl-CoA_Oxase/DH_mid-dom_sf"/>
</dbReference>
<dbReference type="PANTHER" id="PTHR43884">
    <property type="entry name" value="ACYL-COA DEHYDROGENASE"/>
    <property type="match status" value="1"/>
</dbReference>
<organism evidence="9 10">
    <name type="scientific">Streptomyces daghestanicus</name>
    <dbReference type="NCBI Taxonomy" id="66885"/>
    <lineage>
        <taxon>Bacteria</taxon>
        <taxon>Bacillati</taxon>
        <taxon>Actinomycetota</taxon>
        <taxon>Actinomycetes</taxon>
        <taxon>Kitasatosporales</taxon>
        <taxon>Streptomycetaceae</taxon>
        <taxon>Streptomyces</taxon>
    </lineage>
</organism>
<evidence type="ECO:0000256" key="3">
    <source>
        <dbReference type="ARBA" id="ARBA00022630"/>
    </source>
</evidence>
<evidence type="ECO:0000259" key="8">
    <source>
        <dbReference type="Pfam" id="PF02771"/>
    </source>
</evidence>
<dbReference type="InterPro" id="IPR006091">
    <property type="entry name" value="Acyl-CoA_Oxase/DH_mid-dom"/>
</dbReference>
<protein>
    <submittedName>
        <fullName evidence="9">Acyl-CoA dehydrogenase</fullName>
    </submittedName>
</protein>
<evidence type="ECO:0000313" key="10">
    <source>
        <dbReference type="Proteomes" id="UP001052655"/>
    </source>
</evidence>
<proteinExistence type="inferred from homology"/>
<dbReference type="InterPro" id="IPR037069">
    <property type="entry name" value="AcylCoA_DH/ox_N_sf"/>
</dbReference>
<dbReference type="EMBL" id="BNDX01000013">
    <property type="protein sequence ID" value="GHI33365.1"/>
    <property type="molecule type" value="Genomic_DNA"/>
</dbReference>
<dbReference type="Pfam" id="PF00441">
    <property type="entry name" value="Acyl-CoA_dh_1"/>
    <property type="match status" value="1"/>
</dbReference>
<dbReference type="Gene3D" id="2.40.110.10">
    <property type="entry name" value="Butyryl-CoA Dehydrogenase, subunit A, domain 2"/>
    <property type="match status" value="1"/>
</dbReference>
<dbReference type="Proteomes" id="UP001052655">
    <property type="component" value="Unassembled WGS sequence"/>
</dbReference>
<dbReference type="InterPro" id="IPR013786">
    <property type="entry name" value="AcylCoA_DH/ox_N"/>
</dbReference>
<feature type="domain" description="Acyl-CoA dehydrogenase/oxidase C-terminal" evidence="6">
    <location>
        <begin position="231"/>
        <end position="377"/>
    </location>
</feature>
<comment type="similarity">
    <text evidence="2 5">Belongs to the acyl-CoA dehydrogenase family.</text>
</comment>
<keyword evidence="10" id="KW-1185">Reference proteome</keyword>
<dbReference type="RefSeq" id="WP_190078648.1">
    <property type="nucleotide sequence ID" value="NZ_BMTC01000052.1"/>
</dbReference>